<dbReference type="AlphaFoldDB" id="A0A4R3Z101"/>
<sequence>MDKTKKYTIVFVVICFIIIGVVGIYRTTTPLPKEKPVAEKTETVETPQKEDTLTTKEDKKETEDKPKKEKQPETTKKEKKQTTNTTTNQTTQQTPQEKPKYEEVKPQKDKVQVSIQGADVFTINQTIEIEKDQSVYDVLKSLATMKKIDVNTNGFGPAIYVRGINGLNEFDQGPQSGWKYKVNGTFPSASAGTYKVNNGDTVEWIYIVNE</sequence>
<dbReference type="Proteomes" id="UP000295515">
    <property type="component" value="Unassembled WGS sequence"/>
</dbReference>
<reference evidence="4 5" key="1">
    <citation type="submission" date="2019-03" db="EMBL/GenBank/DDBJ databases">
        <title>Genomic Encyclopedia of Type Strains, Phase IV (KMG-IV): sequencing the most valuable type-strain genomes for metagenomic binning, comparative biology and taxonomic classification.</title>
        <authorList>
            <person name="Goeker M."/>
        </authorList>
    </citation>
    <scope>NUCLEOTIDE SEQUENCE [LARGE SCALE GENOMIC DNA]</scope>
    <source>
        <strain evidence="4 5">DSM 29487</strain>
    </source>
</reference>
<proteinExistence type="predicted"/>
<feature type="transmembrane region" description="Helical" evidence="2">
    <location>
        <begin position="7"/>
        <end position="25"/>
    </location>
</feature>
<dbReference type="InterPro" id="IPR027954">
    <property type="entry name" value="Transcobalamin-like_C"/>
</dbReference>
<protein>
    <submittedName>
        <fullName evidence="4">Uncharacterized protein DUF4430</fullName>
    </submittedName>
</protein>
<dbReference type="Gene3D" id="2.170.130.30">
    <property type="match status" value="1"/>
</dbReference>
<evidence type="ECO:0000256" key="2">
    <source>
        <dbReference type="SAM" id="Phobius"/>
    </source>
</evidence>
<organism evidence="4 5">
    <name type="scientific">Longibaculum muris</name>
    <dbReference type="NCBI Taxonomy" id="1796628"/>
    <lineage>
        <taxon>Bacteria</taxon>
        <taxon>Bacillati</taxon>
        <taxon>Bacillota</taxon>
        <taxon>Erysipelotrichia</taxon>
        <taxon>Erysipelotrichales</taxon>
        <taxon>Coprobacillaceae</taxon>
        <taxon>Longibaculum</taxon>
    </lineage>
</organism>
<evidence type="ECO:0000256" key="1">
    <source>
        <dbReference type="SAM" id="MobiDB-lite"/>
    </source>
</evidence>
<comment type="caution">
    <text evidence="4">The sequence shown here is derived from an EMBL/GenBank/DDBJ whole genome shotgun (WGS) entry which is preliminary data.</text>
</comment>
<gene>
    <name evidence="4" type="ORF">EDD60_11465</name>
</gene>
<dbReference type="EMBL" id="SMCQ01000014">
    <property type="protein sequence ID" value="TCV97898.1"/>
    <property type="molecule type" value="Genomic_DNA"/>
</dbReference>
<accession>A0A4R3Z101</accession>
<feature type="compositionally biased region" description="Low complexity" evidence="1">
    <location>
        <begin position="82"/>
        <end position="96"/>
    </location>
</feature>
<name>A0A4R3Z101_9FIRM</name>
<feature type="compositionally biased region" description="Basic and acidic residues" evidence="1">
    <location>
        <begin position="35"/>
        <end position="76"/>
    </location>
</feature>
<evidence type="ECO:0000313" key="4">
    <source>
        <dbReference type="EMBL" id="TCV97898.1"/>
    </source>
</evidence>
<feature type="region of interest" description="Disordered" evidence="1">
    <location>
        <begin position="35"/>
        <end position="108"/>
    </location>
</feature>
<keyword evidence="2" id="KW-0812">Transmembrane</keyword>
<dbReference type="GeneID" id="98915803"/>
<feature type="domain" description="Transcobalamin-like C-terminal" evidence="3">
    <location>
        <begin position="133"/>
        <end position="206"/>
    </location>
</feature>
<keyword evidence="2" id="KW-0472">Membrane</keyword>
<keyword evidence="5" id="KW-1185">Reference proteome</keyword>
<feature type="compositionally biased region" description="Basic and acidic residues" evidence="1">
    <location>
        <begin position="97"/>
        <end position="108"/>
    </location>
</feature>
<keyword evidence="2" id="KW-1133">Transmembrane helix</keyword>
<dbReference type="RefSeq" id="WP_132226393.1">
    <property type="nucleotide sequence ID" value="NZ_JANKBF010000004.1"/>
</dbReference>
<evidence type="ECO:0000259" key="3">
    <source>
        <dbReference type="Pfam" id="PF14478"/>
    </source>
</evidence>
<evidence type="ECO:0000313" key="5">
    <source>
        <dbReference type="Proteomes" id="UP000295515"/>
    </source>
</evidence>
<dbReference type="Pfam" id="PF14478">
    <property type="entry name" value="DUF4430"/>
    <property type="match status" value="1"/>
</dbReference>